<dbReference type="PANTHER" id="PTHR41173">
    <property type="entry name" value="UPF0278 PROTEIN TK1425"/>
    <property type="match status" value="1"/>
</dbReference>
<dbReference type="AlphaFoldDB" id="A0A0G0CXA1"/>
<comment type="caution">
    <text evidence="5">The sequence shown here is derived from an EMBL/GenBank/DDBJ whole genome shotgun (WGS) entry which is preliminary data.</text>
</comment>
<evidence type="ECO:0008006" key="7">
    <source>
        <dbReference type="Google" id="ProtNLM"/>
    </source>
</evidence>
<dbReference type="GO" id="GO:0004519">
    <property type="term" value="F:endonuclease activity"/>
    <property type="evidence" value="ECO:0007669"/>
    <property type="project" value="UniProtKB-KW"/>
</dbReference>
<dbReference type="NCBIfam" id="TIGR03875">
    <property type="entry name" value="RNA_lig_partner"/>
    <property type="match status" value="1"/>
</dbReference>
<dbReference type="Pfam" id="PF08745">
    <property type="entry name" value="PIN_5"/>
    <property type="match status" value="1"/>
</dbReference>
<evidence type="ECO:0000256" key="2">
    <source>
        <dbReference type="ARBA" id="ARBA00022722"/>
    </source>
</evidence>
<evidence type="ECO:0000313" key="6">
    <source>
        <dbReference type="Proteomes" id="UP000034536"/>
    </source>
</evidence>
<dbReference type="EMBL" id="LBQX01000045">
    <property type="protein sequence ID" value="KKP85703.1"/>
    <property type="molecule type" value="Genomic_DNA"/>
</dbReference>
<keyword evidence="3" id="KW-0255">Endonuclease</keyword>
<dbReference type="GO" id="GO:0008033">
    <property type="term" value="P:tRNA processing"/>
    <property type="evidence" value="ECO:0007669"/>
    <property type="project" value="UniProtKB-KW"/>
</dbReference>
<evidence type="ECO:0000313" key="5">
    <source>
        <dbReference type="EMBL" id="KKP85703.1"/>
    </source>
</evidence>
<evidence type="ECO:0000256" key="3">
    <source>
        <dbReference type="ARBA" id="ARBA00022759"/>
    </source>
</evidence>
<evidence type="ECO:0000256" key="1">
    <source>
        <dbReference type="ARBA" id="ARBA00022694"/>
    </source>
</evidence>
<dbReference type="Proteomes" id="UP000034536">
    <property type="component" value="Unassembled WGS sequence"/>
</dbReference>
<reference evidence="5 6" key="1">
    <citation type="journal article" date="2015" name="Nature">
        <title>rRNA introns, odd ribosomes, and small enigmatic genomes across a large radiation of phyla.</title>
        <authorList>
            <person name="Brown C.T."/>
            <person name="Hug L.A."/>
            <person name="Thomas B.C."/>
            <person name="Sharon I."/>
            <person name="Castelle C.J."/>
            <person name="Singh A."/>
            <person name="Wilkins M.J."/>
            <person name="Williams K.H."/>
            <person name="Banfield J.F."/>
        </authorList>
    </citation>
    <scope>NUCLEOTIDE SEQUENCE [LARGE SCALE GENOMIC DNA]</scope>
</reference>
<organism evidence="5 6">
    <name type="scientific">Candidatus Roizmanbacteria bacterium GW2011_GWA2_35_8</name>
    <dbReference type="NCBI Taxonomy" id="1618479"/>
    <lineage>
        <taxon>Bacteria</taxon>
        <taxon>Candidatus Roizmaniibacteriota</taxon>
    </lineage>
</organism>
<protein>
    <recommendedName>
        <fullName evidence="7">RNA ligase partner protein</fullName>
    </recommendedName>
</protein>
<keyword evidence="2" id="KW-0540">Nuclease</keyword>
<name>A0A0G0CXA1_9BACT</name>
<accession>A0A0G0CXA1</accession>
<proteinExistence type="predicted"/>
<keyword evidence="4" id="KW-0378">Hydrolase</keyword>
<dbReference type="InterPro" id="IPR014856">
    <property type="entry name" value="RNA_free_RNase_P"/>
</dbReference>
<evidence type="ECO:0000256" key="4">
    <source>
        <dbReference type="ARBA" id="ARBA00022801"/>
    </source>
</evidence>
<sequence>MEKFILDTNLFFNMDANLGLGRKTEEIVVGLTEKITILKKNKKAQFFMPPKIVSEFLSFFENKEQDFIKSLLLQVTIKSPDISKVNLPSRVFYRLIEDVRERSHRGLNIGEEEIESSGRLFQGLKIESTKEFQIKIGGVIKKFRERYRNATRVGFLDSVADLDLIMLSLEQDGYLVTTDEGVLSWGRYFGIKEMPSQLFIKHIQGLM</sequence>
<dbReference type="PANTHER" id="PTHR41173:SF1">
    <property type="entry name" value="RNA-FREE RIBONUCLEASE P"/>
    <property type="match status" value="1"/>
</dbReference>
<dbReference type="GO" id="GO:0016787">
    <property type="term" value="F:hydrolase activity"/>
    <property type="evidence" value="ECO:0007669"/>
    <property type="project" value="UniProtKB-KW"/>
</dbReference>
<gene>
    <name evidence="5" type="ORF">UR89_C0045G0005</name>
</gene>
<dbReference type="CDD" id="cd18691">
    <property type="entry name" value="PIN_VapC-like"/>
    <property type="match status" value="1"/>
</dbReference>
<keyword evidence="1" id="KW-0819">tRNA processing</keyword>